<dbReference type="InterPro" id="IPR036047">
    <property type="entry name" value="F-box-like_dom_sf"/>
</dbReference>
<protein>
    <recommendedName>
        <fullName evidence="1">F-box domain-containing protein</fullName>
    </recommendedName>
</protein>
<reference evidence="2 3" key="1">
    <citation type="journal article" date="2020" name="Fungal Divers.">
        <title>Resolving the Mortierellaceae phylogeny through synthesis of multi-gene phylogenetics and phylogenomics.</title>
        <authorList>
            <person name="Vandepol N."/>
            <person name="Liber J."/>
            <person name="Desiro A."/>
            <person name="Na H."/>
            <person name="Kennedy M."/>
            <person name="Barry K."/>
            <person name="Grigoriev I.V."/>
            <person name="Miller A.N."/>
            <person name="O'Donnell K."/>
            <person name="Stajich J.E."/>
            <person name="Bonito G."/>
        </authorList>
    </citation>
    <scope>NUCLEOTIDE SEQUENCE [LARGE SCALE GENOMIC DNA]</scope>
    <source>
        <strain evidence="2 3">AD045</strain>
    </source>
</reference>
<sequence>MVVSTDIPEIIHHIGTHLDPPHLYTSMQVCRSWNNVLVPLLWTSIDDSNYSWNRILDSFLEERRMNPSDSSGGEWARGVFLKYGHLIQHLHITRREVLDAVCGMHACTLLKTLKVGKMEPTGFQELEHEWMYDLSPEEQQEMVEVRWTDAMGNIVDSITFQQAFVPRSQDLRMVTLAQQEVDWEVTKEFWRLLRENWGLQVLRLDESLGMFMDHVSSEYFVETLRLLEDLTDLENDFVDIDLAVVLEVLPGLKRYTKFTNLYDPLSLTQPARRLTHVELKTSATCHKLLQFLKDAPNLVSLSIRHLKHTMNWCTPEEAEALMDDTPSQLQRLQIGTFEIHSRLLLETVLPWMPNLTTLHLTQLYPGLVRSFVHHCSELTTIEGSNVGPILQVTPGRWQENHETGALEEMIKGCPNLVKIDWIGRTLNDTSLWDYVGVWPNLTFLRCQIGGLKTLPVEYEAIWKQIKGLPGPFRHQENKALQLQESIRREQRLVLSRIGSLRNLRTLDIGADFRLHKNTTWANCGQGGTWAYGKRPKMYDCLRLSLEMGLDELARLKDLEVFGFEGIEHEIEEADLGWICENWRRLKVMRGLFSGHLLAETEEDLKKARLQDAMRKLRPDVVHEPSGVCIMVPLS</sequence>
<evidence type="ECO:0000313" key="2">
    <source>
        <dbReference type="EMBL" id="KAG0288355.1"/>
    </source>
</evidence>
<organism evidence="2 3">
    <name type="scientific">Linnemannia gamsii</name>
    <dbReference type="NCBI Taxonomy" id="64522"/>
    <lineage>
        <taxon>Eukaryota</taxon>
        <taxon>Fungi</taxon>
        <taxon>Fungi incertae sedis</taxon>
        <taxon>Mucoromycota</taxon>
        <taxon>Mortierellomycotina</taxon>
        <taxon>Mortierellomycetes</taxon>
        <taxon>Mortierellales</taxon>
        <taxon>Mortierellaceae</taxon>
        <taxon>Linnemannia</taxon>
    </lineage>
</organism>
<comment type="caution">
    <text evidence="2">The sequence shown here is derived from an EMBL/GenBank/DDBJ whole genome shotgun (WGS) entry which is preliminary data.</text>
</comment>
<keyword evidence="3" id="KW-1185">Reference proteome</keyword>
<dbReference type="Proteomes" id="UP001194696">
    <property type="component" value="Unassembled WGS sequence"/>
</dbReference>
<evidence type="ECO:0000259" key="1">
    <source>
        <dbReference type="Pfam" id="PF12937"/>
    </source>
</evidence>
<dbReference type="SUPFAM" id="SSF52047">
    <property type="entry name" value="RNI-like"/>
    <property type="match status" value="1"/>
</dbReference>
<accession>A0ABQ7K0J3</accession>
<dbReference type="SUPFAM" id="SSF81383">
    <property type="entry name" value="F-box domain"/>
    <property type="match status" value="1"/>
</dbReference>
<gene>
    <name evidence="2" type="ORF">BGZ96_007859</name>
</gene>
<dbReference type="InterPro" id="IPR001810">
    <property type="entry name" value="F-box_dom"/>
</dbReference>
<proteinExistence type="predicted"/>
<dbReference type="EMBL" id="JAAAIM010000416">
    <property type="protein sequence ID" value="KAG0288355.1"/>
    <property type="molecule type" value="Genomic_DNA"/>
</dbReference>
<feature type="domain" description="F-box" evidence="1">
    <location>
        <begin position="8"/>
        <end position="46"/>
    </location>
</feature>
<dbReference type="InterPro" id="IPR032675">
    <property type="entry name" value="LRR_dom_sf"/>
</dbReference>
<evidence type="ECO:0000313" key="3">
    <source>
        <dbReference type="Proteomes" id="UP001194696"/>
    </source>
</evidence>
<dbReference type="CDD" id="cd09917">
    <property type="entry name" value="F-box_SF"/>
    <property type="match status" value="1"/>
</dbReference>
<dbReference type="Pfam" id="PF12937">
    <property type="entry name" value="F-box-like"/>
    <property type="match status" value="1"/>
</dbReference>
<dbReference type="Gene3D" id="1.20.1280.50">
    <property type="match status" value="1"/>
</dbReference>
<dbReference type="Gene3D" id="3.80.10.10">
    <property type="entry name" value="Ribonuclease Inhibitor"/>
    <property type="match status" value="1"/>
</dbReference>
<name>A0ABQ7K0J3_9FUNG</name>